<dbReference type="EMBL" id="JARAKH010000025">
    <property type="protein sequence ID" value="KAK8390451.1"/>
    <property type="molecule type" value="Genomic_DNA"/>
</dbReference>
<protein>
    <submittedName>
        <fullName evidence="2">Uncharacterized protein</fullName>
    </submittedName>
</protein>
<feature type="region of interest" description="Disordered" evidence="1">
    <location>
        <begin position="126"/>
        <end position="393"/>
    </location>
</feature>
<feature type="compositionally biased region" description="Acidic residues" evidence="1">
    <location>
        <begin position="149"/>
        <end position="160"/>
    </location>
</feature>
<evidence type="ECO:0000256" key="1">
    <source>
        <dbReference type="SAM" id="MobiDB-lite"/>
    </source>
</evidence>
<dbReference type="AlphaFoldDB" id="A0AAW0TSG8"/>
<organism evidence="2 3">
    <name type="scientific">Scylla paramamosain</name>
    <name type="common">Mud crab</name>
    <dbReference type="NCBI Taxonomy" id="85552"/>
    <lineage>
        <taxon>Eukaryota</taxon>
        <taxon>Metazoa</taxon>
        <taxon>Ecdysozoa</taxon>
        <taxon>Arthropoda</taxon>
        <taxon>Crustacea</taxon>
        <taxon>Multicrustacea</taxon>
        <taxon>Malacostraca</taxon>
        <taxon>Eumalacostraca</taxon>
        <taxon>Eucarida</taxon>
        <taxon>Decapoda</taxon>
        <taxon>Pleocyemata</taxon>
        <taxon>Brachyura</taxon>
        <taxon>Eubrachyura</taxon>
        <taxon>Portunoidea</taxon>
        <taxon>Portunidae</taxon>
        <taxon>Portuninae</taxon>
        <taxon>Scylla</taxon>
    </lineage>
</organism>
<feature type="compositionally biased region" description="Basic residues" evidence="1">
    <location>
        <begin position="262"/>
        <end position="271"/>
    </location>
</feature>
<feature type="compositionally biased region" description="Basic and acidic residues" evidence="1">
    <location>
        <begin position="231"/>
        <end position="245"/>
    </location>
</feature>
<comment type="caution">
    <text evidence="2">The sequence shown here is derived from an EMBL/GenBank/DDBJ whole genome shotgun (WGS) entry which is preliminary data.</text>
</comment>
<dbReference type="Proteomes" id="UP001487740">
    <property type="component" value="Unassembled WGS sequence"/>
</dbReference>
<proteinExistence type="predicted"/>
<gene>
    <name evidence="2" type="ORF">O3P69_010260</name>
</gene>
<evidence type="ECO:0000313" key="3">
    <source>
        <dbReference type="Proteomes" id="UP001487740"/>
    </source>
</evidence>
<evidence type="ECO:0000313" key="2">
    <source>
        <dbReference type="EMBL" id="KAK8390451.1"/>
    </source>
</evidence>
<feature type="compositionally biased region" description="Basic and acidic residues" evidence="1">
    <location>
        <begin position="323"/>
        <end position="333"/>
    </location>
</feature>
<feature type="compositionally biased region" description="Basic and acidic residues" evidence="1">
    <location>
        <begin position="361"/>
        <end position="393"/>
    </location>
</feature>
<feature type="compositionally biased region" description="Basic and acidic residues" evidence="1">
    <location>
        <begin position="178"/>
        <end position="193"/>
    </location>
</feature>
<keyword evidence="3" id="KW-1185">Reference proteome</keyword>
<sequence>MKADMEGTEILAPLKDIYDKPPIPGYSRQDAAHLTAVPLDALSAANPAKGEAAWATALVLVLLERKFGEQREEWELLATKGRAFLVGCGEQPEEMLAKARLTLDSQSATPSAAGEADLQVIRKNEEGKAQRYRRQGPRKDSNQVSNKNEEEEEKEEEPELVPDSIQNTAEEAQFQAAEHAKKETTGDGIRGSRQDSAMPGFPCEGFHAPLFTTRSKSKKRKQQTMNDQETLSEKAKTQRKEEAKQPSKKSKSSTKLYDGKQVKQHNKKKRKAGDMEDYDSHKKRKVDGGEEDMEHGEQNKRKDRKDRKTKATEGEKKAKKRKTQDIEDHESQPKKSKTQGTEEDESQPKKRKTRDTEEDESQPKKSKTQDKKEHESQPKTSKTQDAEEDKSQAKDWGEIFWFNVLAKKQEFKTKVPDTVNLNTERFQDWWKKSAGILRGVDREVLGETCGKSRTTRQQWWWSEHVKNALKRTKEIKKEWEQSGTRQNKLEYRRAKKLAGKAVAVAKAEACRDLLEKAANTRRREENMQDTKE</sequence>
<reference evidence="2 3" key="1">
    <citation type="submission" date="2023-03" db="EMBL/GenBank/DDBJ databases">
        <title>High-quality genome of Scylla paramamosain provides insights in environmental adaptation.</title>
        <authorList>
            <person name="Zhang L."/>
        </authorList>
    </citation>
    <scope>NUCLEOTIDE SEQUENCE [LARGE SCALE GENOMIC DNA]</scope>
    <source>
        <strain evidence="2">LZ_2023a</strain>
        <tissue evidence="2">Muscle</tissue>
    </source>
</reference>
<name>A0AAW0TSG8_SCYPA</name>
<accession>A0AAW0TSG8</accession>